<protein>
    <submittedName>
        <fullName evidence="7">Tyrosine-type recombinase/integrase</fullName>
    </submittedName>
</protein>
<accession>A0ABD5UIZ5</accession>
<dbReference type="GO" id="GO:0003677">
    <property type="term" value="F:DNA binding"/>
    <property type="evidence" value="ECO:0007669"/>
    <property type="project" value="UniProtKB-UniRule"/>
</dbReference>
<keyword evidence="1" id="KW-0229">DNA integration</keyword>
<dbReference type="PANTHER" id="PTHR30349:SF41">
    <property type="entry name" value="INTEGRASE_RECOMBINASE PROTEIN MJ0367-RELATED"/>
    <property type="match status" value="1"/>
</dbReference>
<dbReference type="InterPro" id="IPR013762">
    <property type="entry name" value="Integrase-like_cat_sf"/>
</dbReference>
<dbReference type="PROSITE" id="PS51898">
    <property type="entry name" value="TYR_RECOMBINASE"/>
    <property type="match status" value="1"/>
</dbReference>
<sequence length="373" mass="42736">MVEQHEDDGSPGGQPLEEAIEARLRSIDSGNYRRSVRSALEAFAEVVCEDGEIEAVDDVSRYDCRYYAQTLRDRAKRPGERFAASTAHKNYAFVRASFTWWQRDGRIAQNPAQWRGATDELPEVVEQPERQFWSKRDRQAILRYTDRQVDEALDGGDNPLPAFRDRAIVYTLALSGVRGAEVFRDPADDRREGLRWEDVDYDRGGLTVFGKTRTYQNAPLPSDAQTRLERYQRLFNPEEVWPVFPSLHRPSLYRTVREGLTDLADDRVEALLEENDPLDVMREYGLVPPALSVRGARSVMKRLCADADLDIDGEYLKPHGARRGLGHQLYTEGQAELAQEALRHQSVETTHQSYHDVQVEETARRVDDILNED</sequence>
<dbReference type="Gene3D" id="1.10.443.10">
    <property type="entry name" value="Intergrase catalytic core"/>
    <property type="match status" value="1"/>
</dbReference>
<dbReference type="EMBL" id="JBHSXM010000005">
    <property type="protein sequence ID" value="MFC6838367.1"/>
    <property type="molecule type" value="Genomic_DNA"/>
</dbReference>
<organism evidence="7 8">
    <name type="scientific">Halomarina ordinaria</name>
    <dbReference type="NCBI Taxonomy" id="3033939"/>
    <lineage>
        <taxon>Archaea</taxon>
        <taxon>Methanobacteriati</taxon>
        <taxon>Methanobacteriota</taxon>
        <taxon>Stenosarchaea group</taxon>
        <taxon>Halobacteria</taxon>
        <taxon>Halobacteriales</taxon>
        <taxon>Natronomonadaceae</taxon>
        <taxon>Halomarina</taxon>
    </lineage>
</organism>
<proteinExistence type="predicted"/>
<evidence type="ECO:0000256" key="1">
    <source>
        <dbReference type="ARBA" id="ARBA00022908"/>
    </source>
</evidence>
<keyword evidence="3" id="KW-0233">DNA recombination</keyword>
<dbReference type="InterPro" id="IPR010998">
    <property type="entry name" value="Integrase_recombinase_N"/>
</dbReference>
<dbReference type="GO" id="GO:0015074">
    <property type="term" value="P:DNA integration"/>
    <property type="evidence" value="ECO:0007669"/>
    <property type="project" value="UniProtKB-KW"/>
</dbReference>
<evidence type="ECO:0000256" key="3">
    <source>
        <dbReference type="ARBA" id="ARBA00023172"/>
    </source>
</evidence>
<evidence type="ECO:0000256" key="2">
    <source>
        <dbReference type="ARBA" id="ARBA00023125"/>
    </source>
</evidence>
<dbReference type="Pfam" id="PF00589">
    <property type="entry name" value="Phage_integrase"/>
    <property type="match status" value="1"/>
</dbReference>
<dbReference type="InterPro" id="IPR011010">
    <property type="entry name" value="DNA_brk_join_enz"/>
</dbReference>
<dbReference type="Gene3D" id="1.10.150.130">
    <property type="match status" value="1"/>
</dbReference>
<dbReference type="GO" id="GO:0006310">
    <property type="term" value="P:DNA recombination"/>
    <property type="evidence" value="ECO:0007669"/>
    <property type="project" value="UniProtKB-KW"/>
</dbReference>
<keyword evidence="8" id="KW-1185">Reference proteome</keyword>
<evidence type="ECO:0000256" key="4">
    <source>
        <dbReference type="PROSITE-ProRule" id="PRU01248"/>
    </source>
</evidence>
<feature type="domain" description="Tyr recombinase" evidence="5">
    <location>
        <begin position="139"/>
        <end position="368"/>
    </location>
</feature>
<evidence type="ECO:0000259" key="5">
    <source>
        <dbReference type="PROSITE" id="PS51898"/>
    </source>
</evidence>
<keyword evidence="2 4" id="KW-0238">DNA-binding</keyword>
<name>A0ABD5UIZ5_9EURY</name>
<dbReference type="CDD" id="cd00397">
    <property type="entry name" value="DNA_BRE_C"/>
    <property type="match status" value="1"/>
</dbReference>
<dbReference type="PROSITE" id="PS51900">
    <property type="entry name" value="CB"/>
    <property type="match status" value="1"/>
</dbReference>
<comment type="caution">
    <text evidence="7">The sequence shown here is derived from an EMBL/GenBank/DDBJ whole genome shotgun (WGS) entry which is preliminary data.</text>
</comment>
<dbReference type="Proteomes" id="UP001596406">
    <property type="component" value="Unassembled WGS sequence"/>
</dbReference>
<evidence type="ECO:0000313" key="8">
    <source>
        <dbReference type="Proteomes" id="UP001596406"/>
    </source>
</evidence>
<evidence type="ECO:0000259" key="6">
    <source>
        <dbReference type="PROSITE" id="PS51900"/>
    </source>
</evidence>
<reference evidence="7 8" key="1">
    <citation type="journal article" date="2019" name="Int. J. Syst. Evol. Microbiol.">
        <title>The Global Catalogue of Microorganisms (GCM) 10K type strain sequencing project: providing services to taxonomists for standard genome sequencing and annotation.</title>
        <authorList>
            <consortium name="The Broad Institute Genomics Platform"/>
            <consortium name="The Broad Institute Genome Sequencing Center for Infectious Disease"/>
            <person name="Wu L."/>
            <person name="Ma J."/>
        </authorList>
    </citation>
    <scope>NUCLEOTIDE SEQUENCE [LARGE SCALE GENOMIC DNA]</scope>
    <source>
        <strain evidence="7 8">PSRA2</strain>
    </source>
</reference>
<feature type="domain" description="Core-binding (CB)" evidence="6">
    <location>
        <begin position="14"/>
        <end position="102"/>
    </location>
</feature>
<dbReference type="InterPro" id="IPR044068">
    <property type="entry name" value="CB"/>
</dbReference>
<dbReference type="InterPro" id="IPR050090">
    <property type="entry name" value="Tyrosine_recombinase_XerCD"/>
</dbReference>
<dbReference type="SUPFAM" id="SSF56349">
    <property type="entry name" value="DNA breaking-rejoining enzymes"/>
    <property type="match status" value="1"/>
</dbReference>
<dbReference type="RefSeq" id="WP_304450056.1">
    <property type="nucleotide sequence ID" value="NZ_JARRAH010000005.1"/>
</dbReference>
<dbReference type="AlphaFoldDB" id="A0ABD5UIZ5"/>
<dbReference type="InterPro" id="IPR002104">
    <property type="entry name" value="Integrase_catalytic"/>
</dbReference>
<gene>
    <name evidence="7" type="ORF">ACFQHK_17945</name>
</gene>
<evidence type="ECO:0000313" key="7">
    <source>
        <dbReference type="EMBL" id="MFC6838367.1"/>
    </source>
</evidence>
<dbReference type="PANTHER" id="PTHR30349">
    <property type="entry name" value="PHAGE INTEGRASE-RELATED"/>
    <property type="match status" value="1"/>
</dbReference>